<comment type="caution">
    <text evidence="14">The sequence shown here is derived from an EMBL/GenBank/DDBJ whole genome shotgun (WGS) entry which is preliminary data.</text>
</comment>
<comment type="subcellular location">
    <subcellularLocation>
        <location evidence="2">Cell membrane</location>
        <topology evidence="2">Multi-pass membrane protein</topology>
    </subcellularLocation>
</comment>
<accession>A0ABP7E8V0</accession>
<dbReference type="InterPro" id="IPR029151">
    <property type="entry name" value="Sensor-like_sf"/>
</dbReference>
<evidence type="ECO:0000313" key="15">
    <source>
        <dbReference type="Proteomes" id="UP001500523"/>
    </source>
</evidence>
<name>A0ABP7E8V0_9SPHN</name>
<dbReference type="InterPro" id="IPR003594">
    <property type="entry name" value="HATPase_dom"/>
</dbReference>
<reference evidence="15" key="1">
    <citation type="journal article" date="2019" name="Int. J. Syst. Evol. Microbiol.">
        <title>The Global Catalogue of Microorganisms (GCM) 10K type strain sequencing project: providing services to taxonomists for standard genome sequencing and annotation.</title>
        <authorList>
            <consortium name="The Broad Institute Genomics Platform"/>
            <consortium name="The Broad Institute Genome Sequencing Center for Infectious Disease"/>
            <person name="Wu L."/>
            <person name="Ma J."/>
        </authorList>
    </citation>
    <scope>NUCLEOTIDE SEQUENCE [LARGE SCALE GENOMIC DNA]</scope>
    <source>
        <strain evidence="15">JCM 17498</strain>
    </source>
</reference>
<dbReference type="PRINTS" id="PR00344">
    <property type="entry name" value="BCTRLSENSOR"/>
</dbReference>
<dbReference type="SUPFAM" id="SSF47384">
    <property type="entry name" value="Homodimeric domain of signal transducing histidine kinase"/>
    <property type="match status" value="1"/>
</dbReference>
<dbReference type="PANTHER" id="PTHR43065:SF46">
    <property type="entry name" value="C4-DICARBOXYLATE TRANSPORT SENSOR PROTEIN DCTB"/>
    <property type="match status" value="1"/>
</dbReference>
<dbReference type="InterPro" id="IPR003661">
    <property type="entry name" value="HisK_dim/P_dom"/>
</dbReference>
<dbReference type="InterPro" id="IPR036890">
    <property type="entry name" value="HATPase_C_sf"/>
</dbReference>
<gene>
    <name evidence="14" type="ORF">GCM10022268_25110</name>
</gene>
<evidence type="ECO:0000256" key="1">
    <source>
        <dbReference type="ARBA" id="ARBA00000085"/>
    </source>
</evidence>
<evidence type="ECO:0000256" key="7">
    <source>
        <dbReference type="ARBA" id="ARBA00022692"/>
    </source>
</evidence>
<keyword evidence="8" id="KW-0547">Nucleotide-binding</keyword>
<dbReference type="SMART" id="SM00388">
    <property type="entry name" value="HisKA"/>
    <property type="match status" value="1"/>
</dbReference>
<feature type="domain" description="Histidine kinase" evidence="13">
    <location>
        <begin position="374"/>
        <end position="582"/>
    </location>
</feature>
<dbReference type="InterPro" id="IPR017055">
    <property type="entry name" value="Sig_transdc_His_kinase_DctB"/>
</dbReference>
<dbReference type="InterPro" id="IPR036097">
    <property type="entry name" value="HisK_dim/P_sf"/>
</dbReference>
<keyword evidence="5" id="KW-0597">Phosphoprotein</keyword>
<evidence type="ECO:0000256" key="5">
    <source>
        <dbReference type="ARBA" id="ARBA00022553"/>
    </source>
</evidence>
<evidence type="ECO:0000259" key="13">
    <source>
        <dbReference type="PROSITE" id="PS50109"/>
    </source>
</evidence>
<dbReference type="InterPro" id="IPR004358">
    <property type="entry name" value="Sig_transdc_His_kin-like_C"/>
</dbReference>
<keyword evidence="9 14" id="KW-0418">Kinase</keyword>
<dbReference type="InterPro" id="IPR005467">
    <property type="entry name" value="His_kinase_dom"/>
</dbReference>
<evidence type="ECO:0000313" key="14">
    <source>
        <dbReference type="EMBL" id="GAA3715468.1"/>
    </source>
</evidence>
<keyword evidence="11" id="KW-0472">Membrane</keyword>
<dbReference type="Gene3D" id="1.10.287.130">
    <property type="match status" value="1"/>
</dbReference>
<evidence type="ECO:0000256" key="12">
    <source>
        <dbReference type="ARBA" id="ARBA00023012"/>
    </source>
</evidence>
<comment type="catalytic activity">
    <reaction evidence="1">
        <text>ATP + protein L-histidine = ADP + protein N-phospho-L-histidine.</text>
        <dbReference type="EC" id="2.7.13.3"/>
    </reaction>
</comment>
<dbReference type="SUPFAM" id="SSF55874">
    <property type="entry name" value="ATPase domain of HSP90 chaperone/DNA topoisomerase II/histidine kinase"/>
    <property type="match status" value="1"/>
</dbReference>
<dbReference type="PROSITE" id="PS50109">
    <property type="entry name" value="HIS_KIN"/>
    <property type="match status" value="1"/>
</dbReference>
<dbReference type="Gene3D" id="3.30.565.10">
    <property type="entry name" value="Histidine kinase-like ATPase, C-terminal domain"/>
    <property type="match status" value="1"/>
</dbReference>
<proteinExistence type="predicted"/>
<dbReference type="RefSeq" id="WP_344693748.1">
    <property type="nucleotide sequence ID" value="NZ_BAABBF010000005.1"/>
</dbReference>
<evidence type="ECO:0000256" key="8">
    <source>
        <dbReference type="ARBA" id="ARBA00022741"/>
    </source>
</evidence>
<dbReference type="EC" id="2.7.13.3" evidence="3"/>
<evidence type="ECO:0000256" key="9">
    <source>
        <dbReference type="ARBA" id="ARBA00022777"/>
    </source>
</evidence>
<dbReference type="SUPFAM" id="SSF103190">
    <property type="entry name" value="Sensory domain-like"/>
    <property type="match status" value="1"/>
</dbReference>
<keyword evidence="15" id="KW-1185">Reference proteome</keyword>
<dbReference type="Pfam" id="PF02518">
    <property type="entry name" value="HATPase_c"/>
    <property type="match status" value="1"/>
</dbReference>
<evidence type="ECO:0000256" key="6">
    <source>
        <dbReference type="ARBA" id="ARBA00022679"/>
    </source>
</evidence>
<dbReference type="Gene3D" id="3.30.450.20">
    <property type="entry name" value="PAS domain"/>
    <property type="match status" value="2"/>
</dbReference>
<organism evidence="14 15">
    <name type="scientific">Sphingomonas cynarae</name>
    <dbReference type="NCBI Taxonomy" id="930197"/>
    <lineage>
        <taxon>Bacteria</taxon>
        <taxon>Pseudomonadati</taxon>
        <taxon>Pseudomonadota</taxon>
        <taxon>Alphaproteobacteria</taxon>
        <taxon>Sphingomonadales</taxon>
        <taxon>Sphingomonadaceae</taxon>
        <taxon>Sphingomonas</taxon>
    </lineage>
</organism>
<keyword evidence="7" id="KW-0812">Transmembrane</keyword>
<keyword evidence="4" id="KW-1003">Cell membrane</keyword>
<dbReference type="Proteomes" id="UP001500523">
    <property type="component" value="Unassembled WGS sequence"/>
</dbReference>
<evidence type="ECO:0000256" key="10">
    <source>
        <dbReference type="ARBA" id="ARBA00022840"/>
    </source>
</evidence>
<keyword evidence="11" id="KW-1133">Transmembrane helix</keyword>
<protein>
    <recommendedName>
        <fullName evidence="3">histidine kinase</fullName>
        <ecNumber evidence="3">2.7.13.3</ecNumber>
    </recommendedName>
</protein>
<dbReference type="Gene3D" id="6.10.250.3020">
    <property type="match status" value="1"/>
</dbReference>
<evidence type="ECO:0000256" key="3">
    <source>
        <dbReference type="ARBA" id="ARBA00012438"/>
    </source>
</evidence>
<dbReference type="SMART" id="SM00387">
    <property type="entry name" value="HATPase_c"/>
    <property type="match status" value="1"/>
</dbReference>
<evidence type="ECO:0000256" key="2">
    <source>
        <dbReference type="ARBA" id="ARBA00004651"/>
    </source>
</evidence>
<evidence type="ECO:0000256" key="4">
    <source>
        <dbReference type="ARBA" id="ARBA00022475"/>
    </source>
</evidence>
<dbReference type="EMBL" id="BAABBF010000005">
    <property type="protein sequence ID" value="GAA3715468.1"/>
    <property type="molecule type" value="Genomic_DNA"/>
</dbReference>
<dbReference type="PIRSF" id="PIRSF036431">
    <property type="entry name" value="STHK_DctB"/>
    <property type="match status" value="1"/>
</dbReference>
<sequence length="582" mass="63295">MLIDPLRRWWRWTLVALLLPVTAAWIVGSIAERRALNALEMQAGTDARLRQALFQSEVARFRLLPLALAGDRDLPAALVAAGQARLALNRKLEGLAATTGAAAIYVLDRQGRAIAASNWRTPRSFVGQDYAFRPYYRLAERDGAASQFGLGTISGKPGLYLSRRVDHDGVIVVKLEFDLIERQWRQAEGITFVTDDMGVILVTSRPDWRFRTTRALSPTVTKRLQAELKSGPGSLRPLPFGLANERRRVRLSPSSEQMVHAALSPADGWRLHLLAPAARQVRGAVRSAQFAAAFAVLALIGVAWGIAERWRRRAVQVAAATARTVELEAAVAARTGELRREMDERVASEARAETLREGLRQANRLATLGQVTASVAHETAQPVAAIRTYAVNSERLLDRGDENQVRANLQAIGRLADRIGTVTAELRGFARKGTGDIQPIALAEAMDGALLILKGRMAGINLSIPPIPSDLRVMAGKVRLEQVLVNLLQNAAEALAGQRYATITVSIRQAGTYLLVDIADNGPGIASTVADRIFTPFVTSRASGLGLGLVIALDIMTDMDGNLELVPSDHGACFRLKLRRPT</sequence>
<evidence type="ECO:0000256" key="11">
    <source>
        <dbReference type="ARBA" id="ARBA00022989"/>
    </source>
</evidence>
<keyword evidence="10" id="KW-0067">ATP-binding</keyword>
<dbReference type="GO" id="GO:0016301">
    <property type="term" value="F:kinase activity"/>
    <property type="evidence" value="ECO:0007669"/>
    <property type="project" value="UniProtKB-KW"/>
</dbReference>
<keyword evidence="6" id="KW-0808">Transferase</keyword>
<keyword evidence="12" id="KW-0902">Two-component regulatory system</keyword>
<dbReference type="PANTHER" id="PTHR43065">
    <property type="entry name" value="SENSOR HISTIDINE KINASE"/>
    <property type="match status" value="1"/>
</dbReference>